<feature type="non-terminal residue" evidence="2">
    <location>
        <position position="68"/>
    </location>
</feature>
<sequence>MTKINPLLLRNFRKSLGLSQKAMAQAVGINPRTYRSYESGSRGLTLEKFTSFKQALGFHKEAEKNRLD</sequence>
<accession>A0A660A6P8</accession>
<dbReference type="InterPro" id="IPR010982">
    <property type="entry name" value="Lambda_DNA-bd_dom_sf"/>
</dbReference>
<gene>
    <name evidence="2" type="ORF">FGO82_02300</name>
</gene>
<dbReference type="AlphaFoldDB" id="A0A660A6P8"/>
<dbReference type="RefSeq" id="WP_156141687.1">
    <property type="nucleotide sequence ID" value="NZ_VCID01000493.1"/>
</dbReference>
<dbReference type="EMBL" id="VCID01000493">
    <property type="protein sequence ID" value="TNY48316.1"/>
    <property type="molecule type" value="Genomic_DNA"/>
</dbReference>
<dbReference type="CDD" id="cd00093">
    <property type="entry name" value="HTH_XRE"/>
    <property type="match status" value="1"/>
</dbReference>
<evidence type="ECO:0000313" key="2">
    <source>
        <dbReference type="EMBL" id="TNY48316.1"/>
    </source>
</evidence>
<dbReference type="PROSITE" id="PS50943">
    <property type="entry name" value="HTH_CROC1"/>
    <property type="match status" value="1"/>
</dbReference>
<comment type="caution">
    <text evidence="2">The sequence shown here is derived from an EMBL/GenBank/DDBJ whole genome shotgun (WGS) entry which is preliminary data.</text>
</comment>
<organism evidence="2 3">
    <name type="scientific">Streptococcus pyogenes</name>
    <dbReference type="NCBI Taxonomy" id="1314"/>
    <lineage>
        <taxon>Bacteria</taxon>
        <taxon>Bacillati</taxon>
        <taxon>Bacillota</taxon>
        <taxon>Bacilli</taxon>
        <taxon>Lactobacillales</taxon>
        <taxon>Streptococcaceae</taxon>
        <taxon>Streptococcus</taxon>
    </lineage>
</organism>
<dbReference type="Pfam" id="PF01381">
    <property type="entry name" value="HTH_3"/>
    <property type="match status" value="1"/>
</dbReference>
<dbReference type="GO" id="GO:0003677">
    <property type="term" value="F:DNA binding"/>
    <property type="evidence" value="ECO:0007669"/>
    <property type="project" value="InterPro"/>
</dbReference>
<dbReference type="SUPFAM" id="SSF47413">
    <property type="entry name" value="lambda repressor-like DNA-binding domains"/>
    <property type="match status" value="1"/>
</dbReference>
<evidence type="ECO:0000313" key="3">
    <source>
        <dbReference type="Proteomes" id="UP000316580"/>
    </source>
</evidence>
<evidence type="ECO:0000259" key="1">
    <source>
        <dbReference type="PROSITE" id="PS50943"/>
    </source>
</evidence>
<dbReference type="Gene3D" id="1.10.260.40">
    <property type="entry name" value="lambda repressor-like DNA-binding domains"/>
    <property type="match status" value="1"/>
</dbReference>
<feature type="domain" description="HTH cro/C1-type" evidence="1">
    <location>
        <begin position="9"/>
        <end position="62"/>
    </location>
</feature>
<dbReference type="SMART" id="SM00530">
    <property type="entry name" value="HTH_XRE"/>
    <property type="match status" value="1"/>
</dbReference>
<dbReference type="Proteomes" id="UP000316580">
    <property type="component" value="Unassembled WGS sequence"/>
</dbReference>
<dbReference type="InterPro" id="IPR001387">
    <property type="entry name" value="Cro/C1-type_HTH"/>
</dbReference>
<name>A0A660A6P8_STRPY</name>
<protein>
    <submittedName>
        <fullName evidence="2">Helix-turn-helix transcriptional regulator</fullName>
    </submittedName>
</protein>
<reference evidence="2 3" key="1">
    <citation type="submission" date="2019-05" db="EMBL/GenBank/DDBJ databases">
        <title>Novel genomic isolates of S.pyogenes and S.dysgalactiae subsp. equisimilis associated to necrotising fasciitis (NSTI).</title>
        <authorList>
            <person name="Barrantes I."/>
        </authorList>
    </citation>
    <scope>NUCLEOTIDE SEQUENCE [LARGE SCALE GENOMIC DNA]</scope>
    <source>
        <strain evidence="2 3">SPY6028</strain>
    </source>
</reference>
<proteinExistence type="predicted"/>